<gene>
    <name evidence="1" type="ORF">PSA7680_00864</name>
</gene>
<keyword evidence="2" id="KW-1185">Reference proteome</keyword>
<dbReference type="AlphaFoldDB" id="A0A1Y5RPP3"/>
<sequence>MSTVLEALRRLIRPGRAPAVAAPEPKPTEAERADMLLAAFPKCC</sequence>
<dbReference type="Proteomes" id="UP000193409">
    <property type="component" value="Unassembled WGS sequence"/>
</dbReference>
<dbReference type="RefSeq" id="WP_275936515.1">
    <property type="nucleotide sequence ID" value="NZ_FWFQ01000004.1"/>
</dbReference>
<name>A0A1Y5RPP3_9RHOB</name>
<organism evidence="1 2">
    <name type="scientific">Pseudoruegeria aquimaris</name>
    <dbReference type="NCBI Taxonomy" id="393663"/>
    <lineage>
        <taxon>Bacteria</taxon>
        <taxon>Pseudomonadati</taxon>
        <taxon>Pseudomonadota</taxon>
        <taxon>Alphaproteobacteria</taxon>
        <taxon>Rhodobacterales</taxon>
        <taxon>Roseobacteraceae</taxon>
        <taxon>Pseudoruegeria</taxon>
    </lineage>
</organism>
<evidence type="ECO:0000313" key="2">
    <source>
        <dbReference type="Proteomes" id="UP000193409"/>
    </source>
</evidence>
<accession>A0A1Y5RPP3</accession>
<protein>
    <submittedName>
        <fullName evidence="1">Uncharacterized protein</fullName>
    </submittedName>
</protein>
<evidence type="ECO:0000313" key="1">
    <source>
        <dbReference type="EMBL" id="SLN22159.1"/>
    </source>
</evidence>
<reference evidence="1 2" key="1">
    <citation type="submission" date="2017-03" db="EMBL/GenBank/DDBJ databases">
        <authorList>
            <person name="Afonso C.L."/>
            <person name="Miller P.J."/>
            <person name="Scott M.A."/>
            <person name="Spackman E."/>
            <person name="Goraichik I."/>
            <person name="Dimitrov K.M."/>
            <person name="Suarez D.L."/>
            <person name="Swayne D.E."/>
        </authorList>
    </citation>
    <scope>NUCLEOTIDE SEQUENCE [LARGE SCALE GENOMIC DNA]</scope>
    <source>
        <strain evidence="1 2">CECT 7680</strain>
    </source>
</reference>
<dbReference type="EMBL" id="FWFQ01000004">
    <property type="protein sequence ID" value="SLN22159.1"/>
    <property type="molecule type" value="Genomic_DNA"/>
</dbReference>
<proteinExistence type="predicted"/>